<evidence type="ECO:0000313" key="9">
    <source>
        <dbReference type="Proteomes" id="UP000699042"/>
    </source>
</evidence>
<sequence>MPRKGSQKVKTGCITCKVRKVKCDETKPSCSRCTTTGRICDGYGSRLAHPPQLTPEGVASLSQPHIVFPSTTAKEGRALQYFCEVVGPAMSGTLDPYFWTHLVLQVGANEPAVKHALVAISGLFEQVDELQQEVTAGQRLVHQRQALHHYNAAIRELKTQDLKEKQIVVLVVCLLFICIEALRSDVQSAVRHGRHGIEILKAALPNSGWIKDHLLPIFRRLSVSAFYFSDNDGTFLDMPELWEPAPCSFSTAYDAQHMFDVIIARISHLTLVIAETGQKTDVELEGTKTQPPYFDDHRAEQAIVKNLLEKWLYMFAQLIAKIHHIDASGKRLSSQEQYQKKKMQVFMLTRYEAARIWIEMAFDGDTPKARGRFLPNFQRVLKQLQWLQSQMPPGVQTATGKQSPQFMFEMGFTAIIFYFVSACPYPEMRLDFLRFMQLFGLPKENLWDRDVLMAAGRKIIEDENGIKLEGRERSLTLPSSPGPLIDLATPGSSISTQPTIHPSDFSSPPADFDDFFDDSSTFVFNKTLKSHPWCSMPWSIQIGPRETSKMNQ</sequence>
<feature type="domain" description="Zn(2)-C6 fungal-type" evidence="7">
    <location>
        <begin position="12"/>
        <end position="40"/>
    </location>
</feature>
<proteinExistence type="predicted"/>
<dbReference type="EMBL" id="JAESDN010000026">
    <property type="protein sequence ID" value="KAG7040357.1"/>
    <property type="molecule type" value="Genomic_DNA"/>
</dbReference>
<evidence type="ECO:0000256" key="5">
    <source>
        <dbReference type="ARBA" id="ARBA00023163"/>
    </source>
</evidence>
<dbReference type="InterPro" id="IPR001138">
    <property type="entry name" value="Zn2Cys6_DnaBD"/>
</dbReference>
<dbReference type="SMART" id="SM00066">
    <property type="entry name" value="GAL4"/>
    <property type="match status" value="1"/>
</dbReference>
<dbReference type="CDD" id="cd00067">
    <property type="entry name" value="GAL4"/>
    <property type="match status" value="1"/>
</dbReference>
<organism evidence="8 9">
    <name type="scientific">Colletotrichum scovillei</name>
    <dbReference type="NCBI Taxonomy" id="1209932"/>
    <lineage>
        <taxon>Eukaryota</taxon>
        <taxon>Fungi</taxon>
        <taxon>Dikarya</taxon>
        <taxon>Ascomycota</taxon>
        <taxon>Pezizomycotina</taxon>
        <taxon>Sordariomycetes</taxon>
        <taxon>Hypocreomycetidae</taxon>
        <taxon>Glomerellales</taxon>
        <taxon>Glomerellaceae</taxon>
        <taxon>Colletotrichum</taxon>
        <taxon>Colletotrichum acutatum species complex</taxon>
    </lineage>
</organism>
<evidence type="ECO:0000256" key="6">
    <source>
        <dbReference type="ARBA" id="ARBA00023242"/>
    </source>
</evidence>
<reference evidence="8" key="1">
    <citation type="submission" date="2021-05" db="EMBL/GenBank/DDBJ databases">
        <title>Comparative genomics of three Colletotrichum scovillei strains and genetic complementation revealed genes involved fungal growth and virulence on chili pepper.</title>
        <authorList>
            <person name="Hsieh D.-K."/>
            <person name="Chuang S.-C."/>
            <person name="Chen C.-Y."/>
            <person name="Chao Y.-T."/>
            <person name="Lu M.-Y.J."/>
            <person name="Lee M.-H."/>
            <person name="Shih M.-C."/>
        </authorList>
    </citation>
    <scope>NUCLEOTIDE SEQUENCE</scope>
    <source>
        <strain evidence="8">Coll-153</strain>
    </source>
</reference>
<dbReference type="PROSITE" id="PS50048">
    <property type="entry name" value="ZN2_CY6_FUNGAL_2"/>
    <property type="match status" value="1"/>
</dbReference>
<evidence type="ECO:0000259" key="7">
    <source>
        <dbReference type="PROSITE" id="PS50048"/>
    </source>
</evidence>
<dbReference type="PANTHER" id="PTHR36206">
    <property type="entry name" value="ASPERCRYPTIN BIOSYNTHESIS CLUSTER-SPECIFIC TRANSCRIPTION REGULATOR ATNN-RELATED"/>
    <property type="match status" value="1"/>
</dbReference>
<evidence type="ECO:0000256" key="3">
    <source>
        <dbReference type="ARBA" id="ARBA00023015"/>
    </source>
</evidence>
<dbReference type="AlphaFoldDB" id="A0A9P7QRY2"/>
<dbReference type="GO" id="GO:0003677">
    <property type="term" value="F:DNA binding"/>
    <property type="evidence" value="ECO:0007669"/>
    <property type="project" value="UniProtKB-KW"/>
</dbReference>
<dbReference type="Gene3D" id="4.10.240.10">
    <property type="entry name" value="Zn(2)-C6 fungal-type DNA-binding domain"/>
    <property type="match status" value="1"/>
</dbReference>
<dbReference type="Pfam" id="PF00172">
    <property type="entry name" value="Zn_clus"/>
    <property type="match status" value="1"/>
</dbReference>
<dbReference type="Proteomes" id="UP000699042">
    <property type="component" value="Unassembled WGS sequence"/>
</dbReference>
<keyword evidence="3" id="KW-0805">Transcription regulation</keyword>
<dbReference type="InterPro" id="IPR021858">
    <property type="entry name" value="Fun_TF"/>
</dbReference>
<name>A0A9P7QRY2_9PEZI</name>
<evidence type="ECO:0000256" key="2">
    <source>
        <dbReference type="ARBA" id="ARBA00022833"/>
    </source>
</evidence>
<keyword evidence="9" id="KW-1185">Reference proteome</keyword>
<evidence type="ECO:0000313" key="8">
    <source>
        <dbReference type="EMBL" id="KAG7040357.1"/>
    </source>
</evidence>
<dbReference type="GO" id="GO:0000981">
    <property type="term" value="F:DNA-binding transcription factor activity, RNA polymerase II-specific"/>
    <property type="evidence" value="ECO:0007669"/>
    <property type="project" value="InterPro"/>
</dbReference>
<dbReference type="Pfam" id="PF11951">
    <property type="entry name" value="Fungal_trans_2"/>
    <property type="match status" value="1"/>
</dbReference>
<keyword evidence="6" id="KW-0539">Nucleus</keyword>
<protein>
    <submittedName>
        <fullName evidence="8">C6 zinc finger domain protein</fullName>
    </submittedName>
</protein>
<keyword evidence="2" id="KW-0862">Zinc</keyword>
<keyword evidence="5" id="KW-0804">Transcription</keyword>
<dbReference type="PROSITE" id="PS00463">
    <property type="entry name" value="ZN2_CY6_FUNGAL_1"/>
    <property type="match status" value="1"/>
</dbReference>
<gene>
    <name evidence="8" type="ORF">JMJ77_009819</name>
</gene>
<dbReference type="GO" id="GO:0008270">
    <property type="term" value="F:zinc ion binding"/>
    <property type="evidence" value="ECO:0007669"/>
    <property type="project" value="InterPro"/>
</dbReference>
<dbReference type="InterPro" id="IPR036864">
    <property type="entry name" value="Zn2-C6_fun-type_DNA-bd_sf"/>
</dbReference>
<keyword evidence="1" id="KW-0479">Metal-binding</keyword>
<comment type="caution">
    <text evidence="8">The sequence shown here is derived from an EMBL/GenBank/DDBJ whole genome shotgun (WGS) entry which is preliminary data.</text>
</comment>
<accession>A0A9P7QRY2</accession>
<dbReference type="PANTHER" id="PTHR36206:SF16">
    <property type="entry name" value="TRANSCRIPTION FACTOR DOMAIN-CONTAINING PROTEIN-RELATED"/>
    <property type="match status" value="1"/>
</dbReference>
<evidence type="ECO:0000256" key="1">
    <source>
        <dbReference type="ARBA" id="ARBA00022723"/>
    </source>
</evidence>
<dbReference type="InterPro" id="IPR052360">
    <property type="entry name" value="Transcr_Regulatory_Proteins"/>
</dbReference>
<evidence type="ECO:0000256" key="4">
    <source>
        <dbReference type="ARBA" id="ARBA00023125"/>
    </source>
</evidence>
<dbReference type="SUPFAM" id="SSF57701">
    <property type="entry name" value="Zn2/Cys6 DNA-binding domain"/>
    <property type="match status" value="1"/>
</dbReference>
<keyword evidence="4" id="KW-0238">DNA-binding</keyword>